<dbReference type="Pfam" id="PF03390">
    <property type="entry name" value="2HCT"/>
    <property type="match status" value="1"/>
</dbReference>
<keyword evidence="2" id="KW-1133">Transmembrane helix</keyword>
<keyword evidence="1" id="KW-0813">Transport</keyword>
<evidence type="ECO:0000256" key="1">
    <source>
        <dbReference type="PIRNR" id="PIRNR005348"/>
    </source>
</evidence>
<dbReference type="PANTHER" id="PTHR40033:SF1">
    <property type="entry name" value="CITRATE-SODIUM SYMPORTER"/>
    <property type="match status" value="1"/>
</dbReference>
<reference evidence="3 4" key="1">
    <citation type="submission" date="2017-11" db="EMBL/GenBank/DDBJ databases">
        <title>Bradyrhizobium forestalis sp. nov., an efficient nitrogen-fixing bacterium isolated from nodules of forest legume species in the Amazon.</title>
        <authorList>
            <person name="Costa E.M."/>
            <person name="Guimaraes A."/>
            <person name="Carvalho T.S."/>
            <person name="Rodrigues T.L."/>
            <person name="Ribeiro P.R.A."/>
            <person name="Lebbe L."/>
            <person name="Willems A."/>
            <person name="Moreira F.M.S."/>
        </authorList>
    </citation>
    <scope>NUCLEOTIDE SEQUENCE [LARGE SCALE GENOMIC DNA]</scope>
    <source>
        <strain evidence="3 4">INPA54B</strain>
    </source>
</reference>
<keyword evidence="4" id="KW-1185">Reference proteome</keyword>
<comment type="similarity">
    <text evidence="1">Belongs to the 2-hydroxycarboxylate transporter (2-HCT) (TC 2.A.24) family.</text>
</comment>
<evidence type="ECO:0000313" key="4">
    <source>
        <dbReference type="Proteomes" id="UP000231194"/>
    </source>
</evidence>
<feature type="transmembrane region" description="Helical" evidence="2">
    <location>
        <begin position="79"/>
        <end position="98"/>
    </location>
</feature>
<keyword evidence="1" id="KW-0769">Symport</keyword>
<dbReference type="InterPro" id="IPR004679">
    <property type="entry name" value="2-OHcarboxylate_transport"/>
</dbReference>
<dbReference type="RefSeq" id="WP_100234195.1">
    <property type="nucleotide sequence ID" value="NZ_PGVG01000021.1"/>
</dbReference>
<dbReference type="EMBL" id="PGVG01000021">
    <property type="protein sequence ID" value="PJG52813.1"/>
    <property type="molecule type" value="Genomic_DNA"/>
</dbReference>
<keyword evidence="2" id="KW-0812">Transmembrane</keyword>
<evidence type="ECO:0000313" key="3">
    <source>
        <dbReference type="EMBL" id="PJG52813.1"/>
    </source>
</evidence>
<feature type="transmembrane region" description="Helical" evidence="2">
    <location>
        <begin position="145"/>
        <end position="167"/>
    </location>
</feature>
<accession>A0A2M8R4R5</accession>
<feature type="transmembrane region" description="Helical" evidence="2">
    <location>
        <begin position="414"/>
        <end position="435"/>
    </location>
</feature>
<feature type="transmembrane region" description="Helical" evidence="2">
    <location>
        <begin position="29"/>
        <end position="46"/>
    </location>
</feature>
<feature type="transmembrane region" description="Helical" evidence="2">
    <location>
        <begin position="173"/>
        <end position="196"/>
    </location>
</feature>
<sequence length="439" mass="45682">MDTTYRAAEAPQTAVATNLARLKIGPLPIGIYGAAALVCAAAVYSGKLPNDVIGGLSVLMLLGFLLGKLGQTIPVLNRIGGTAILCLFVPSALVSYGLVPDAALKAITTTFRTANFQYFFIACLVAGSILGMPYRVLVQGFIRMFVPLLIGTIAAVMAGIAVGLLFGHSPKDTFFFVIIPIVGGGLAEGVLPLSIAYSEMLHRSQAELVAQMVPAALLGNVVAIVSAGLLARLGEKRAHLNGRGMLVKTGDDDILGEARPDQPIDLGLLGAGMVLSCGLFVLGMILAPLTGIPGPIMMIIAAVALKLTRLLPAEMELGAYQINKFMSTNLTFAILVAMGTLLVSWQQLVASFNPGYIMICTTTVLAMIVSGFFVGKWLNMYPVEAAIVTACHSGLGGTGDVAILGAADRMGLMAFAQIATRVGGAIMIVIATLLMKSLS</sequence>
<feature type="transmembrane region" description="Helical" evidence="2">
    <location>
        <begin position="118"/>
        <end position="138"/>
    </location>
</feature>
<name>A0A2M8R4R5_9BRAD</name>
<dbReference type="GO" id="GO:0008514">
    <property type="term" value="F:organic anion transmembrane transporter activity"/>
    <property type="evidence" value="ECO:0007669"/>
    <property type="project" value="InterPro"/>
</dbReference>
<feature type="transmembrane region" description="Helical" evidence="2">
    <location>
        <begin position="325"/>
        <end position="343"/>
    </location>
</feature>
<gene>
    <name evidence="3" type="ORF">CVM73_23400</name>
</gene>
<proteinExistence type="inferred from homology"/>
<keyword evidence="1 2" id="KW-0472">Membrane</keyword>
<dbReference type="GO" id="GO:0005886">
    <property type="term" value="C:plasma membrane"/>
    <property type="evidence" value="ECO:0007669"/>
    <property type="project" value="UniProtKB-UniRule"/>
</dbReference>
<feature type="transmembrane region" description="Helical" evidence="2">
    <location>
        <begin position="355"/>
        <end position="374"/>
    </location>
</feature>
<dbReference type="PANTHER" id="PTHR40033">
    <property type="entry name" value="NA(+)-MALATE SYMPORTER"/>
    <property type="match status" value="1"/>
</dbReference>
<protein>
    <submittedName>
        <fullName evidence="3">Malate permease</fullName>
    </submittedName>
</protein>
<comment type="caution">
    <text evidence="3">The sequence shown here is derived from an EMBL/GenBank/DDBJ whole genome shotgun (WGS) entry which is preliminary data.</text>
</comment>
<dbReference type="Proteomes" id="UP000231194">
    <property type="component" value="Unassembled WGS sequence"/>
</dbReference>
<dbReference type="AlphaFoldDB" id="A0A2M8R4R5"/>
<organism evidence="3 4">
    <name type="scientific">Bradyrhizobium forestalis</name>
    <dbReference type="NCBI Taxonomy" id="1419263"/>
    <lineage>
        <taxon>Bacteria</taxon>
        <taxon>Pseudomonadati</taxon>
        <taxon>Pseudomonadota</taxon>
        <taxon>Alphaproteobacteria</taxon>
        <taxon>Hyphomicrobiales</taxon>
        <taxon>Nitrobacteraceae</taxon>
        <taxon>Bradyrhizobium</taxon>
    </lineage>
</organism>
<evidence type="ECO:0000256" key="2">
    <source>
        <dbReference type="SAM" id="Phobius"/>
    </source>
</evidence>
<dbReference type="GO" id="GO:0015293">
    <property type="term" value="F:symporter activity"/>
    <property type="evidence" value="ECO:0007669"/>
    <property type="project" value="UniProtKB-UniRule"/>
</dbReference>
<dbReference type="OrthoDB" id="8584824at2"/>
<dbReference type="PIRSF" id="PIRSF005348">
    <property type="entry name" value="YxkH"/>
    <property type="match status" value="1"/>
</dbReference>
<feature type="transmembrane region" description="Helical" evidence="2">
    <location>
        <begin position="208"/>
        <end position="231"/>
    </location>
</feature>
<feature type="transmembrane region" description="Helical" evidence="2">
    <location>
        <begin position="52"/>
        <end position="67"/>
    </location>
</feature>